<dbReference type="EnsemblPlants" id="evm.model.02.786">
    <property type="protein sequence ID" value="cds.evm.model.02.786"/>
    <property type="gene ID" value="evm.TU.02.786"/>
</dbReference>
<reference evidence="2" key="2">
    <citation type="submission" date="2021-03" db="UniProtKB">
        <authorList>
            <consortium name="EnsemblPlants"/>
        </authorList>
    </citation>
    <scope>IDENTIFICATION</scope>
</reference>
<feature type="domain" description="Retrotransposon gag" evidence="1">
    <location>
        <begin position="109"/>
        <end position="197"/>
    </location>
</feature>
<dbReference type="Proteomes" id="UP000596661">
    <property type="component" value="Chromosome 2"/>
</dbReference>
<evidence type="ECO:0000313" key="2">
    <source>
        <dbReference type="EnsemblPlants" id="cds.evm.model.02.786"/>
    </source>
</evidence>
<evidence type="ECO:0000259" key="1">
    <source>
        <dbReference type="Pfam" id="PF03732"/>
    </source>
</evidence>
<dbReference type="AlphaFoldDB" id="A0A803P2L5"/>
<dbReference type="Gramene" id="evm.model.02.786">
    <property type="protein sequence ID" value="cds.evm.model.02.786"/>
    <property type="gene ID" value="evm.TU.02.786"/>
</dbReference>
<dbReference type="EMBL" id="UZAU01000132">
    <property type="status" value="NOT_ANNOTATED_CDS"/>
    <property type="molecule type" value="Genomic_DNA"/>
</dbReference>
<proteinExistence type="predicted"/>
<reference evidence="2" key="1">
    <citation type="submission" date="2018-11" db="EMBL/GenBank/DDBJ databases">
        <authorList>
            <person name="Grassa J C."/>
        </authorList>
    </citation>
    <scope>NUCLEOTIDE SEQUENCE [LARGE SCALE GENOMIC DNA]</scope>
</reference>
<protein>
    <recommendedName>
        <fullName evidence="1">Retrotransposon gag domain-containing protein</fullName>
    </recommendedName>
</protein>
<evidence type="ECO:0000313" key="3">
    <source>
        <dbReference type="Proteomes" id="UP000596661"/>
    </source>
</evidence>
<accession>A0A803P2L5</accession>
<dbReference type="Pfam" id="PF03732">
    <property type="entry name" value="Retrotrans_gag"/>
    <property type="match status" value="1"/>
</dbReference>
<keyword evidence="3" id="KW-1185">Reference proteome</keyword>
<sequence length="271" mass="30249">MSCSTIGGTEGDCIGEVAAGEGSVGDKIGSSASSGDHDGSADPILCCWENPGRDHHGQQRIPSSRNARTGIIFLGADRTRGDNPKGWVYRAERYFLICRLTEPMMLETAIVGLDGDALTWFQWENQRRPINSWETLKHLLLHRFRAVPIGSPSEEFLSITQTSTVRDYRLKWEALASRVPGVPEHILEGSFMKGLKDHIRGSLHILQPMGLAQIMDAAQRIEDGNQLFSTGLPTKHSKLQLSPITPFQQKPIYSYNRVYPHKHTHNQNSHN</sequence>
<name>A0A803P2L5_CANSA</name>
<organism evidence="2 3">
    <name type="scientific">Cannabis sativa</name>
    <name type="common">Hemp</name>
    <name type="synonym">Marijuana</name>
    <dbReference type="NCBI Taxonomy" id="3483"/>
    <lineage>
        <taxon>Eukaryota</taxon>
        <taxon>Viridiplantae</taxon>
        <taxon>Streptophyta</taxon>
        <taxon>Embryophyta</taxon>
        <taxon>Tracheophyta</taxon>
        <taxon>Spermatophyta</taxon>
        <taxon>Magnoliopsida</taxon>
        <taxon>eudicotyledons</taxon>
        <taxon>Gunneridae</taxon>
        <taxon>Pentapetalae</taxon>
        <taxon>rosids</taxon>
        <taxon>fabids</taxon>
        <taxon>Rosales</taxon>
        <taxon>Cannabaceae</taxon>
        <taxon>Cannabis</taxon>
    </lineage>
</organism>
<dbReference type="InterPro" id="IPR005162">
    <property type="entry name" value="Retrotrans_gag_dom"/>
</dbReference>